<dbReference type="GO" id="GO:0005737">
    <property type="term" value="C:cytoplasm"/>
    <property type="evidence" value="ECO:0007669"/>
    <property type="project" value="UniProtKB-SubCell"/>
</dbReference>
<organism evidence="5 6">
    <name type="scientific">Panagrolaimus davidi</name>
    <dbReference type="NCBI Taxonomy" id="227884"/>
    <lineage>
        <taxon>Eukaryota</taxon>
        <taxon>Metazoa</taxon>
        <taxon>Ecdysozoa</taxon>
        <taxon>Nematoda</taxon>
        <taxon>Chromadorea</taxon>
        <taxon>Rhabditida</taxon>
        <taxon>Tylenchina</taxon>
        <taxon>Panagrolaimomorpha</taxon>
        <taxon>Panagrolaimoidea</taxon>
        <taxon>Panagrolaimidae</taxon>
        <taxon>Panagrolaimus</taxon>
    </lineage>
</organism>
<evidence type="ECO:0000313" key="6">
    <source>
        <dbReference type="WBParaSite" id="PDA_v2.g4760.t1"/>
    </source>
</evidence>
<dbReference type="PROSITE" id="PS50216">
    <property type="entry name" value="DHHC"/>
    <property type="match status" value="1"/>
</dbReference>
<evidence type="ECO:0000313" key="5">
    <source>
        <dbReference type="Proteomes" id="UP000887578"/>
    </source>
</evidence>
<evidence type="ECO:0000256" key="3">
    <source>
        <dbReference type="ARBA" id="ARBA00022603"/>
    </source>
</evidence>
<protein>
    <submittedName>
        <fullName evidence="6">CTCHY-type domain-containing protein</fullName>
    </submittedName>
</protein>
<dbReference type="PANTHER" id="PTHR13493">
    <property type="entry name" value="ZINC FINGER CCHC DOMAIN-CONTAINING"/>
    <property type="match status" value="1"/>
</dbReference>
<comment type="subcellular location">
    <subcellularLocation>
        <location evidence="1">Cytoplasm</location>
    </subcellularLocation>
</comment>
<keyword evidence="3" id="KW-0489">Methyltransferase</keyword>
<accession>A0A914QMC3</accession>
<sequence>MAKLKPKNKSKKSLKAISKQLRNAKPPIESHEFRERAGIDVVKTKDEKDYYPGLVVPSCTHGKCLLFTQTDPQNPSKVLRWFGCALHRSPKLCSFKCAWPNKTKIEPITKEVKIKTSSRDYLPEKVEEFLSVPPQKFYFCKKCVDVFQTEAHFHPVQGPFKSNSDLLQFLPAIQNDSSQAQYWFAQDAIKLLFDSTESSGIKEYICIGTPQFFKYAKDQGKKAFLLDIDNRFKAFFRNTEFAQYNMINNEFLDERKHFEKFFKGCKKPVIVCDPPFGAFIKALIWSLKDIVEKCPVSMEYIIALPYFLDKHLYRTMPEIKMLDYMVPYQNHPTFKNGKKSPVRFFTTIDREQFKLSPPLYKYCKECKRYVTIENRHCSTCKNCTSRDGLAVKHCGYCSRCVPEKYQHCNKCNKCSFKNRCHSKEEKE</sequence>
<evidence type="ECO:0000256" key="1">
    <source>
        <dbReference type="ARBA" id="ARBA00004496"/>
    </source>
</evidence>
<dbReference type="Proteomes" id="UP000887578">
    <property type="component" value="Unplaced"/>
</dbReference>
<reference evidence="6" key="1">
    <citation type="submission" date="2022-11" db="UniProtKB">
        <authorList>
            <consortium name="WormBaseParasite"/>
        </authorList>
    </citation>
    <scope>IDENTIFICATION</scope>
</reference>
<dbReference type="GO" id="GO:0005730">
    <property type="term" value="C:nucleolus"/>
    <property type="evidence" value="ECO:0007669"/>
    <property type="project" value="TreeGrafter"/>
</dbReference>
<dbReference type="InterPro" id="IPR041370">
    <property type="entry name" value="Mlase_EEF1AKMT1/ZCCHC4"/>
</dbReference>
<evidence type="ECO:0000256" key="4">
    <source>
        <dbReference type="ARBA" id="ARBA00022679"/>
    </source>
</evidence>
<dbReference type="GO" id="GO:0008988">
    <property type="term" value="F:rRNA (adenine-N6-)-methyltransferase activity"/>
    <property type="evidence" value="ECO:0007669"/>
    <property type="project" value="InterPro"/>
</dbReference>
<dbReference type="WBParaSite" id="PDA_v2.g4760.t1">
    <property type="protein sequence ID" value="PDA_v2.g4760.t1"/>
    <property type="gene ID" value="PDA_v2.g4760"/>
</dbReference>
<keyword evidence="4" id="KW-0808">Transferase</keyword>
<keyword evidence="5" id="KW-1185">Reference proteome</keyword>
<dbReference type="Pfam" id="PF10237">
    <property type="entry name" value="N6-adenineMlase"/>
    <property type="match status" value="1"/>
</dbReference>
<dbReference type="InterPro" id="IPR039846">
    <property type="entry name" value="ZCCHC4"/>
</dbReference>
<dbReference type="AlphaFoldDB" id="A0A914QMC3"/>
<evidence type="ECO:0000256" key="2">
    <source>
        <dbReference type="ARBA" id="ARBA00022490"/>
    </source>
</evidence>
<proteinExistence type="predicted"/>
<name>A0A914QMC3_9BILA</name>
<dbReference type="PANTHER" id="PTHR13493:SF3">
    <property type="entry name" value="RRNA N6-ADENOSINE-METHYLTRANSFERASE ZCCHC4"/>
    <property type="match status" value="1"/>
</dbReference>
<keyword evidence="2" id="KW-0963">Cytoplasm</keyword>